<dbReference type="RefSeq" id="WP_111371913.1">
    <property type="nucleotide sequence ID" value="NZ_CP029480.1"/>
</dbReference>
<dbReference type="SUPFAM" id="SSF55729">
    <property type="entry name" value="Acyl-CoA N-acyltransferases (Nat)"/>
    <property type="match status" value="1"/>
</dbReference>
<gene>
    <name evidence="2" type="ORF">DJ013_11265</name>
</gene>
<dbReference type="KEGG" id="als:DJ013_11265"/>
<evidence type="ECO:0000313" key="2">
    <source>
        <dbReference type="EMBL" id="AWV98720.1"/>
    </source>
</evidence>
<sequence length="154" mass="17402">MEEVKFRTATTDDLETLFEFEQGIIVAERPFNSTLKEGHINYYDLKAIIEADDSEVIVGTIDNKVVCSASVSIKEAKPYLKYEKYAYLGFMFVKPAFRGRGLNKGIIAELKNWAKAKGLSEARLTVYTENEAAIKAYEKAGFEKLIVEMRLGLD</sequence>
<dbReference type="Proteomes" id="UP000249873">
    <property type="component" value="Chromosome"/>
</dbReference>
<dbReference type="Gene3D" id="3.40.630.30">
    <property type="match status" value="1"/>
</dbReference>
<dbReference type="AlphaFoldDB" id="A0A2Z4GCA8"/>
<dbReference type="InterPro" id="IPR000182">
    <property type="entry name" value="GNAT_dom"/>
</dbReference>
<dbReference type="InterPro" id="IPR016181">
    <property type="entry name" value="Acyl_CoA_acyltransferase"/>
</dbReference>
<dbReference type="EMBL" id="CP029480">
    <property type="protein sequence ID" value="AWV98720.1"/>
    <property type="molecule type" value="Genomic_DNA"/>
</dbReference>
<dbReference type="OrthoDB" id="9803233at2"/>
<accession>A0A2Z4GCA8</accession>
<keyword evidence="3" id="KW-1185">Reference proteome</keyword>
<dbReference type="InterPro" id="IPR050276">
    <property type="entry name" value="MshD_Acetyltransferase"/>
</dbReference>
<name>A0A2Z4GCA8_9BACT</name>
<dbReference type="PROSITE" id="PS51186">
    <property type="entry name" value="GNAT"/>
    <property type="match status" value="1"/>
</dbReference>
<dbReference type="PANTHER" id="PTHR43617:SF34">
    <property type="entry name" value="PUTATIVE-RELATED"/>
    <property type="match status" value="1"/>
</dbReference>
<evidence type="ECO:0000259" key="1">
    <source>
        <dbReference type="PROSITE" id="PS51186"/>
    </source>
</evidence>
<keyword evidence="2" id="KW-0808">Transferase</keyword>
<dbReference type="GO" id="GO:0016747">
    <property type="term" value="F:acyltransferase activity, transferring groups other than amino-acyl groups"/>
    <property type="evidence" value="ECO:0007669"/>
    <property type="project" value="InterPro"/>
</dbReference>
<proteinExistence type="predicted"/>
<protein>
    <submittedName>
        <fullName evidence="2">GNAT family N-acetyltransferase</fullName>
    </submittedName>
</protein>
<reference evidence="2 3" key="1">
    <citation type="submission" date="2018-05" db="EMBL/GenBank/DDBJ databases">
        <title>Complete genome sequence of Arcticibacterium luteifluviistationis SM1504T, a cytophagaceae bacterium isolated from Arctic surface seawater.</title>
        <authorList>
            <person name="Li Y."/>
            <person name="Qin Q.-L."/>
        </authorList>
    </citation>
    <scope>NUCLEOTIDE SEQUENCE [LARGE SCALE GENOMIC DNA]</scope>
    <source>
        <strain evidence="2 3">SM1504</strain>
    </source>
</reference>
<evidence type="ECO:0000313" key="3">
    <source>
        <dbReference type="Proteomes" id="UP000249873"/>
    </source>
</evidence>
<dbReference type="CDD" id="cd04301">
    <property type="entry name" value="NAT_SF"/>
    <property type="match status" value="1"/>
</dbReference>
<feature type="domain" description="N-acetyltransferase" evidence="1">
    <location>
        <begin position="4"/>
        <end position="154"/>
    </location>
</feature>
<organism evidence="2 3">
    <name type="scientific">Arcticibacterium luteifluviistationis</name>
    <dbReference type="NCBI Taxonomy" id="1784714"/>
    <lineage>
        <taxon>Bacteria</taxon>
        <taxon>Pseudomonadati</taxon>
        <taxon>Bacteroidota</taxon>
        <taxon>Cytophagia</taxon>
        <taxon>Cytophagales</taxon>
        <taxon>Leadbetterellaceae</taxon>
        <taxon>Arcticibacterium</taxon>
    </lineage>
</organism>
<dbReference type="Pfam" id="PF00583">
    <property type="entry name" value="Acetyltransf_1"/>
    <property type="match status" value="1"/>
</dbReference>
<dbReference type="PANTHER" id="PTHR43617">
    <property type="entry name" value="L-AMINO ACID N-ACETYLTRANSFERASE"/>
    <property type="match status" value="1"/>
</dbReference>